<dbReference type="GeneID" id="69413171"/>
<feature type="signal peptide" evidence="1">
    <location>
        <begin position="1"/>
        <end position="27"/>
    </location>
</feature>
<dbReference type="EMBL" id="CP047962">
    <property type="protein sequence ID" value="QHQ53031.1"/>
    <property type="molecule type" value="Genomic_DNA"/>
</dbReference>
<evidence type="ECO:0000313" key="3">
    <source>
        <dbReference type="Proteomes" id="UP000463871"/>
    </source>
</evidence>
<name>A0AAE6SLS4_AERME</name>
<accession>A0AAE6SLS4</accession>
<evidence type="ECO:0000313" key="2">
    <source>
        <dbReference type="EMBL" id="QHQ53031.1"/>
    </source>
</evidence>
<reference evidence="2 3" key="1">
    <citation type="submission" date="2020-01" db="EMBL/GenBank/DDBJ databases">
        <title>Complete genome of Aeromonas media MC64.</title>
        <authorList>
            <person name="Cao G."/>
            <person name="Fu J."/>
            <person name="Zhong C."/>
        </authorList>
    </citation>
    <scope>NUCLEOTIDE SEQUENCE [LARGE SCALE GENOMIC DNA]</scope>
    <source>
        <strain evidence="2 3">MC64</strain>
    </source>
</reference>
<protein>
    <submittedName>
        <fullName evidence="2">Uncharacterized protein</fullName>
    </submittedName>
</protein>
<organism evidence="2 3">
    <name type="scientific">Aeromonas media</name>
    <dbReference type="NCBI Taxonomy" id="651"/>
    <lineage>
        <taxon>Bacteria</taxon>
        <taxon>Pseudomonadati</taxon>
        <taxon>Pseudomonadota</taxon>
        <taxon>Gammaproteobacteria</taxon>
        <taxon>Aeromonadales</taxon>
        <taxon>Aeromonadaceae</taxon>
        <taxon>Aeromonas</taxon>
    </lineage>
</organism>
<sequence>MFVSKRWKTTLGAVLALGLLGTAPVQAADPVGVQTTLEGCRKDANFTFPDGGPFICPDADYTTGNLGKTWNELDLVPYRITLQAGNSAPASQMYTLGVVLDNEDAGKPGYDIISAPVLNVGKSSASCAAAQSTPQTPKNPGIGGTDISIYRLITVTQAKNTTCVYDYYGRLALGSHLFPGSSLHANLLAEDLGTGGAGARDVSIPVKEIEPQEISKTMTAHQGAEQTWNISKGTEDSLDFGNVCRSDAPTSLPVQITVTWTKAEVIGGKVAVNIVLNAKNPAARTITVELTDKLYKGSDNTGTLLDTYNEGPFDLAAGFNGMVAEFTVEFDAATAGKVGDWLHNEVSGTYTDKATGIPVPGTTTAVANAQIQQGEVTNASTTIKDVEEIDGMGLMYAVGVPSFGDFLDGYIADTQTDGEVGWQTTGQTDSGSITFDKMVYLDDPKRVTTGMLRDTAYLTASDGFAASTNELQIPIASSVMAKLMIEKSIPNFLDAGEKLEVTFHITRANDGSFSKTKVITFTGGGATTQSVTAWGLVPDTYYVEEVSSVFFAAGSDTGVPVGLADPRDPAEYPNPRTVDLQLEDGIATHCSATVDFQNVPTTEPAKAQVQKTTEPVLENSDDDYYWTFKLYGPDGGLLSMQDVGAGAGPSMFQTAGIDLLLTSEGTYTVVETAKAGWDLVSANPDSPIQDKVCDFVVDYPEDAGKVFSCSFLNRERGKAQVLKTMNGLPDLGSYSFTFVLRQGATTFSVGETLESMSANAGNGGTLVFTQELIPGQTYQICEIMLPGWLSSFGTFVPNAFMPPDGVVINPNIDNSILCGDFEVGPGETKVFNIDNTPPPGGRALTIGFWRNWASCAKSNGKQEPVLDQTLASFAGGGVYIGNLFVDTCQEAVRILSKQDVGSGKQKSSDPAFNMAAQLLAAKLNVQAGAGQCPNAVTAMVAGQAILDGPPPSYAVNFTGMGDYPKKGQFAAEANNLATTLDQYNNNYLCTGP</sequence>
<evidence type="ECO:0000256" key="1">
    <source>
        <dbReference type="SAM" id="SignalP"/>
    </source>
</evidence>
<keyword evidence="1" id="KW-0732">Signal</keyword>
<dbReference type="RefSeq" id="WP_161507713.1">
    <property type="nucleotide sequence ID" value="NZ_CAWPID010000001.1"/>
</dbReference>
<gene>
    <name evidence="2" type="ORF">GWI30_20780</name>
</gene>
<feature type="chain" id="PRO_5042043839" evidence="1">
    <location>
        <begin position="28"/>
        <end position="992"/>
    </location>
</feature>
<dbReference type="Proteomes" id="UP000463871">
    <property type="component" value="Chromosome"/>
</dbReference>
<proteinExistence type="predicted"/>
<dbReference type="AlphaFoldDB" id="A0AAE6SLS4"/>